<evidence type="ECO:0000313" key="5">
    <source>
        <dbReference type="Proteomes" id="UP001144397"/>
    </source>
</evidence>
<evidence type="ECO:0000256" key="1">
    <source>
        <dbReference type="ARBA" id="ARBA00008791"/>
    </source>
</evidence>
<evidence type="ECO:0000313" key="3">
    <source>
        <dbReference type="EMBL" id="GLI24572.1"/>
    </source>
</evidence>
<dbReference type="InterPro" id="IPR006016">
    <property type="entry name" value="UspA"/>
</dbReference>
<keyword evidence="6" id="KW-1185">Reference proteome</keyword>
<dbReference type="InterPro" id="IPR006015">
    <property type="entry name" value="Universal_stress_UspA"/>
</dbReference>
<protein>
    <submittedName>
        <fullName evidence="4">Nucleotide-binding universal stress UspA family protein</fullName>
    </submittedName>
    <submittedName>
        <fullName evidence="3">Universal stress protein A</fullName>
    </submittedName>
</protein>
<dbReference type="PANTHER" id="PTHR46268">
    <property type="entry name" value="STRESS RESPONSE PROTEIN NHAX"/>
    <property type="match status" value="1"/>
</dbReference>
<dbReference type="AlphaFoldDB" id="A0A9W6FNL1"/>
<dbReference type="GeneID" id="95765022"/>
<reference evidence="3" key="1">
    <citation type="submission" date="2022-12" db="EMBL/GenBank/DDBJ databases">
        <title>Reference genome sequencing for broad-spectrum identification of bacterial and archaeal isolates by mass spectrometry.</title>
        <authorList>
            <person name="Sekiguchi Y."/>
            <person name="Tourlousse D.M."/>
        </authorList>
    </citation>
    <scope>NUCLEOTIDE SEQUENCE</scope>
    <source>
        <strain evidence="3">301</strain>
    </source>
</reference>
<dbReference type="Proteomes" id="UP001144397">
    <property type="component" value="Unassembled WGS sequence"/>
</dbReference>
<dbReference type="Gene3D" id="3.40.50.620">
    <property type="entry name" value="HUPs"/>
    <property type="match status" value="1"/>
</dbReference>
<sequence length="174" mass="18177">MYKKILVATDGSALSDLAVSHAVALSAALHAALVIVTASERFHLFSTEADQIADTEAEYRRQTGRKAEAVLARAADTAAAAGVEAKRVHVEDDQPFHGIISTAEAEGCDLIVMASHGRRGLSAVVLGSETTKVLTHSGIPVLVVREEVAPAIQASPTGGVEWPEPSPAFFAPGR</sequence>
<dbReference type="EMBL" id="JAVDPY010000008">
    <property type="protein sequence ID" value="MDR6335749.1"/>
    <property type="molecule type" value="Genomic_DNA"/>
</dbReference>
<dbReference type="InterPro" id="IPR014729">
    <property type="entry name" value="Rossmann-like_a/b/a_fold"/>
</dbReference>
<evidence type="ECO:0000259" key="2">
    <source>
        <dbReference type="Pfam" id="PF00582"/>
    </source>
</evidence>
<dbReference type="Pfam" id="PF00582">
    <property type="entry name" value="Usp"/>
    <property type="match status" value="1"/>
</dbReference>
<comment type="caution">
    <text evidence="3">The sequence shown here is derived from an EMBL/GenBank/DDBJ whole genome shotgun (WGS) entry which is preliminary data.</text>
</comment>
<accession>A0A9W6FNL1</accession>
<evidence type="ECO:0000313" key="6">
    <source>
        <dbReference type="Proteomes" id="UP001245370"/>
    </source>
</evidence>
<dbReference type="PRINTS" id="PR01438">
    <property type="entry name" value="UNVRSLSTRESS"/>
</dbReference>
<proteinExistence type="inferred from homology"/>
<organism evidence="3 5">
    <name type="scientific">Xanthobacter flavus</name>
    <dbReference type="NCBI Taxonomy" id="281"/>
    <lineage>
        <taxon>Bacteria</taxon>
        <taxon>Pseudomonadati</taxon>
        <taxon>Pseudomonadota</taxon>
        <taxon>Alphaproteobacteria</taxon>
        <taxon>Hyphomicrobiales</taxon>
        <taxon>Xanthobacteraceae</taxon>
        <taxon>Xanthobacter</taxon>
    </lineage>
</organism>
<comment type="similarity">
    <text evidence="1">Belongs to the universal stress protein A family.</text>
</comment>
<name>A0A9W6FNL1_XANFL</name>
<evidence type="ECO:0000313" key="4">
    <source>
        <dbReference type="EMBL" id="MDR6335749.1"/>
    </source>
</evidence>
<gene>
    <name evidence="4" type="ORF">GGQ86_004245</name>
    <name evidence="3" type="ORF">XFLAVUS301_42460</name>
</gene>
<dbReference type="CDD" id="cd00293">
    <property type="entry name" value="USP-like"/>
    <property type="match status" value="1"/>
</dbReference>
<dbReference type="EMBL" id="BSDO01000008">
    <property type="protein sequence ID" value="GLI24572.1"/>
    <property type="molecule type" value="Genomic_DNA"/>
</dbReference>
<dbReference type="PANTHER" id="PTHR46268:SF15">
    <property type="entry name" value="UNIVERSAL STRESS PROTEIN HP_0031"/>
    <property type="match status" value="1"/>
</dbReference>
<dbReference type="SUPFAM" id="SSF52402">
    <property type="entry name" value="Adenine nucleotide alpha hydrolases-like"/>
    <property type="match status" value="1"/>
</dbReference>
<feature type="domain" description="UspA" evidence="2">
    <location>
        <begin position="1"/>
        <end position="145"/>
    </location>
</feature>
<dbReference type="Proteomes" id="UP001245370">
    <property type="component" value="Unassembled WGS sequence"/>
</dbReference>
<reference evidence="4 6" key="2">
    <citation type="submission" date="2023-07" db="EMBL/GenBank/DDBJ databases">
        <title>Genomic Encyclopedia of Type Strains, Phase IV (KMG-IV): sequencing the most valuable type-strain genomes for metagenomic binning, comparative biology and taxonomic classification.</title>
        <authorList>
            <person name="Goeker M."/>
        </authorList>
    </citation>
    <scope>NUCLEOTIDE SEQUENCE [LARGE SCALE GENOMIC DNA]</scope>
    <source>
        <strain evidence="4 6">DSM 338</strain>
    </source>
</reference>
<dbReference type="RefSeq" id="WP_281809340.1">
    <property type="nucleotide sequence ID" value="NZ_BSDO01000008.1"/>
</dbReference>